<evidence type="ECO:0000313" key="2">
    <source>
        <dbReference type="EMBL" id="NMN97228.1"/>
    </source>
</evidence>
<keyword evidence="3" id="KW-1185">Reference proteome</keyword>
<dbReference type="SUPFAM" id="SSF54593">
    <property type="entry name" value="Glyoxalase/Bleomycin resistance protein/Dihydroxybiphenyl dioxygenase"/>
    <property type="match status" value="1"/>
</dbReference>
<dbReference type="InterPro" id="IPR028973">
    <property type="entry name" value="PhnB-like"/>
</dbReference>
<dbReference type="PANTHER" id="PTHR33990">
    <property type="entry name" value="PROTEIN YJDN-RELATED"/>
    <property type="match status" value="1"/>
</dbReference>
<dbReference type="PANTHER" id="PTHR33990:SF1">
    <property type="entry name" value="PROTEIN YJDN"/>
    <property type="match status" value="1"/>
</dbReference>
<dbReference type="Proteomes" id="UP000535543">
    <property type="component" value="Unassembled WGS sequence"/>
</dbReference>
<reference evidence="2 3" key="1">
    <citation type="submission" date="2019-05" db="EMBL/GenBank/DDBJ databases">
        <authorList>
            <person name="Lee S.D."/>
        </authorList>
    </citation>
    <scope>NUCLEOTIDE SEQUENCE [LARGE SCALE GENOMIC DNA]</scope>
    <source>
        <strain evidence="2 3">YC2-7</strain>
    </source>
</reference>
<proteinExistence type="predicted"/>
<dbReference type="Pfam" id="PF00903">
    <property type="entry name" value="Glyoxalase"/>
    <property type="match status" value="1"/>
</dbReference>
<accession>A0A848KHJ4</accession>
<dbReference type="EMBL" id="VCQU01000007">
    <property type="protein sequence ID" value="NMN97228.1"/>
    <property type="molecule type" value="Genomic_DNA"/>
</dbReference>
<dbReference type="AlphaFoldDB" id="A0A848KHJ4"/>
<dbReference type="InterPro" id="IPR004360">
    <property type="entry name" value="Glyas_Fos-R_dOase_dom"/>
</dbReference>
<dbReference type="CDD" id="cd06588">
    <property type="entry name" value="PhnB_like"/>
    <property type="match status" value="1"/>
</dbReference>
<reference evidence="2 3" key="2">
    <citation type="submission" date="2020-06" db="EMBL/GenBank/DDBJ databases">
        <title>Antribacter stalactiti gen. nov., sp. nov., a new member of the family Nacardiaceae isolated from a cave.</title>
        <authorList>
            <person name="Kim I.S."/>
        </authorList>
    </citation>
    <scope>NUCLEOTIDE SEQUENCE [LARGE SCALE GENOMIC DNA]</scope>
    <source>
        <strain evidence="2 3">YC2-7</strain>
    </source>
</reference>
<evidence type="ECO:0000313" key="3">
    <source>
        <dbReference type="Proteomes" id="UP000535543"/>
    </source>
</evidence>
<feature type="domain" description="Glyoxalase/fosfomycin resistance/dioxygenase" evidence="1">
    <location>
        <begin position="12"/>
        <end position="131"/>
    </location>
</feature>
<comment type="caution">
    <text evidence="2">The sequence shown here is derived from an EMBL/GenBank/DDBJ whole genome shotgun (WGS) entry which is preliminary data.</text>
</comment>
<organism evidence="2 3">
    <name type="scientific">Antrihabitans stalactiti</name>
    <dbReference type="NCBI Taxonomy" id="2584121"/>
    <lineage>
        <taxon>Bacteria</taxon>
        <taxon>Bacillati</taxon>
        <taxon>Actinomycetota</taxon>
        <taxon>Actinomycetes</taxon>
        <taxon>Mycobacteriales</taxon>
        <taxon>Nocardiaceae</taxon>
        <taxon>Antrihabitans</taxon>
    </lineage>
</organism>
<dbReference type="RefSeq" id="WP_169589958.1">
    <property type="nucleotide sequence ID" value="NZ_VCQU01000007.1"/>
</dbReference>
<gene>
    <name evidence="2" type="ORF">FGL95_19510</name>
</gene>
<protein>
    <submittedName>
        <fullName evidence="2">VOC family protein</fullName>
    </submittedName>
</protein>
<evidence type="ECO:0000259" key="1">
    <source>
        <dbReference type="Pfam" id="PF00903"/>
    </source>
</evidence>
<dbReference type="Gene3D" id="3.10.180.10">
    <property type="entry name" value="2,3-Dihydroxybiphenyl 1,2-Dioxygenase, domain 1"/>
    <property type="match status" value="1"/>
</dbReference>
<sequence>MSINTVTHINLRGDARAALEFYQSVFGGDLVAITYQDARSVTNPEEADQIIWGQVTSDDGFQIMAFDVPSSRAWSQGNEAFFVSIRGKDTAEITSYWERLSAHGTVVAPLAPAGWAPLYGMLTDQFGVTWVLDVAAEYAA</sequence>
<dbReference type="InterPro" id="IPR029068">
    <property type="entry name" value="Glyas_Bleomycin-R_OHBP_Dase"/>
</dbReference>
<name>A0A848KHJ4_9NOCA</name>